<keyword evidence="2" id="KW-1185">Reference proteome</keyword>
<dbReference type="Proteomes" id="UP000272400">
    <property type="component" value="Unassembled WGS sequence"/>
</dbReference>
<protein>
    <submittedName>
        <fullName evidence="1">Uncharacterized protein</fullName>
    </submittedName>
</protein>
<evidence type="ECO:0000313" key="2">
    <source>
        <dbReference type="Proteomes" id="UP000272400"/>
    </source>
</evidence>
<name>A0A3N1CTG9_9ACTN</name>
<gene>
    <name evidence="1" type="ORF">EDD29_1989</name>
</gene>
<comment type="caution">
    <text evidence="1">The sequence shown here is derived from an EMBL/GenBank/DDBJ whole genome shotgun (WGS) entry which is preliminary data.</text>
</comment>
<evidence type="ECO:0000313" key="1">
    <source>
        <dbReference type="EMBL" id="ROO84464.1"/>
    </source>
</evidence>
<dbReference type="OrthoDB" id="3480686at2"/>
<reference evidence="1 2" key="1">
    <citation type="submission" date="2018-11" db="EMBL/GenBank/DDBJ databases">
        <title>Sequencing the genomes of 1000 actinobacteria strains.</title>
        <authorList>
            <person name="Klenk H.-P."/>
        </authorList>
    </citation>
    <scope>NUCLEOTIDE SEQUENCE [LARGE SCALE GENOMIC DNA]</scope>
    <source>
        <strain evidence="1 2">DSM 44254</strain>
    </source>
</reference>
<accession>A0A3N1CTG9</accession>
<proteinExistence type="predicted"/>
<sequence length="75" mass="8438">MLRNEPITAEVTGAGSPVRITRAGRRFGVRVLHQWQAPGQARLYRLQVSGEDGTAVAVAEVVQHRGAFRLQRWWD</sequence>
<dbReference type="EMBL" id="RJKE01000001">
    <property type="protein sequence ID" value="ROO84464.1"/>
    <property type="molecule type" value="Genomic_DNA"/>
</dbReference>
<dbReference type="AlphaFoldDB" id="A0A3N1CTG9"/>
<organism evidence="1 2">
    <name type="scientific">Actinocorallia herbida</name>
    <dbReference type="NCBI Taxonomy" id="58109"/>
    <lineage>
        <taxon>Bacteria</taxon>
        <taxon>Bacillati</taxon>
        <taxon>Actinomycetota</taxon>
        <taxon>Actinomycetes</taxon>
        <taxon>Streptosporangiales</taxon>
        <taxon>Thermomonosporaceae</taxon>
        <taxon>Actinocorallia</taxon>
    </lineage>
</organism>
<dbReference type="RefSeq" id="WP_123664083.1">
    <property type="nucleotide sequence ID" value="NZ_RJKE01000001.1"/>
</dbReference>